<comment type="caution">
    <text evidence="1">The sequence shown here is derived from an EMBL/GenBank/DDBJ whole genome shotgun (WGS) entry which is preliminary data.</text>
</comment>
<accession>A0ACB0ZSL4</accession>
<sequence length="95" mass="11233">MAVKAVPQEMGHSLRIPLMTFRIHFWNLRLSHLFAFSSLEVFILFWVIIDFYLSGSPESISRIPKEDFEHCSLELDFVKIQDDTSIFSKEFLVFF</sequence>
<reference evidence="1" key="1">
    <citation type="submission" date="2023-11" db="EMBL/GenBank/DDBJ databases">
        <authorList>
            <person name="Poullet M."/>
        </authorList>
    </citation>
    <scope>NUCLEOTIDE SEQUENCE</scope>
    <source>
        <strain evidence="1">E1834</strain>
    </source>
</reference>
<dbReference type="EMBL" id="CAVMJV010000046">
    <property type="protein sequence ID" value="CAK5082082.1"/>
    <property type="molecule type" value="Genomic_DNA"/>
</dbReference>
<keyword evidence="2" id="KW-1185">Reference proteome</keyword>
<dbReference type="Proteomes" id="UP001497535">
    <property type="component" value="Unassembled WGS sequence"/>
</dbReference>
<proteinExistence type="predicted"/>
<organism evidence="1 2">
    <name type="scientific">Meloidogyne enterolobii</name>
    <name type="common">Root-knot nematode worm</name>
    <name type="synonym">Meloidogyne mayaguensis</name>
    <dbReference type="NCBI Taxonomy" id="390850"/>
    <lineage>
        <taxon>Eukaryota</taxon>
        <taxon>Metazoa</taxon>
        <taxon>Ecdysozoa</taxon>
        <taxon>Nematoda</taxon>
        <taxon>Chromadorea</taxon>
        <taxon>Rhabditida</taxon>
        <taxon>Tylenchina</taxon>
        <taxon>Tylenchomorpha</taxon>
        <taxon>Tylenchoidea</taxon>
        <taxon>Meloidogynidae</taxon>
        <taxon>Meloidogyninae</taxon>
        <taxon>Meloidogyne</taxon>
    </lineage>
</organism>
<protein>
    <submittedName>
        <fullName evidence="1">Uncharacterized protein</fullName>
    </submittedName>
</protein>
<evidence type="ECO:0000313" key="2">
    <source>
        <dbReference type="Proteomes" id="UP001497535"/>
    </source>
</evidence>
<evidence type="ECO:0000313" key="1">
    <source>
        <dbReference type="EMBL" id="CAK5082082.1"/>
    </source>
</evidence>
<gene>
    <name evidence="1" type="ORF">MENTE1834_LOCUS29336</name>
</gene>
<name>A0ACB0ZSL4_MELEN</name>